<evidence type="ECO:0000256" key="2">
    <source>
        <dbReference type="ARBA" id="ARBA00023004"/>
    </source>
</evidence>
<evidence type="ECO:0000256" key="3">
    <source>
        <dbReference type="PROSITE-ProRule" id="PRU00433"/>
    </source>
</evidence>
<dbReference type="EMBL" id="QFQP01000034">
    <property type="protein sequence ID" value="PZR07056.1"/>
    <property type="molecule type" value="Genomic_DNA"/>
</dbReference>
<keyword evidence="3" id="KW-0349">Heme</keyword>
<reference evidence="6 7" key="1">
    <citation type="submission" date="2017-08" db="EMBL/GenBank/DDBJ databases">
        <title>Infants hospitalized years apart are colonized by the same room-sourced microbial strains.</title>
        <authorList>
            <person name="Brooks B."/>
            <person name="Olm M.R."/>
            <person name="Firek B.A."/>
            <person name="Baker R."/>
            <person name="Thomas B.C."/>
            <person name="Morowitz M.J."/>
            <person name="Banfield J.F."/>
        </authorList>
    </citation>
    <scope>NUCLEOTIDE SEQUENCE [LARGE SCALE GENOMIC DNA]</scope>
    <source>
        <strain evidence="6">S2_003_000_R2_14</strain>
    </source>
</reference>
<dbReference type="InterPro" id="IPR009056">
    <property type="entry name" value="Cyt_c-like_dom"/>
</dbReference>
<dbReference type="PROSITE" id="PS51257">
    <property type="entry name" value="PROKAR_LIPOPROTEIN"/>
    <property type="match status" value="1"/>
</dbReference>
<dbReference type="GO" id="GO:0020037">
    <property type="term" value="F:heme binding"/>
    <property type="evidence" value="ECO:0007669"/>
    <property type="project" value="InterPro"/>
</dbReference>
<keyword evidence="2 3" id="KW-0408">Iron</keyword>
<evidence type="ECO:0000256" key="4">
    <source>
        <dbReference type="SAM" id="MobiDB-lite"/>
    </source>
</evidence>
<gene>
    <name evidence="6" type="ORF">DI536_28785</name>
</gene>
<protein>
    <recommendedName>
        <fullName evidence="5">Cytochrome c domain-containing protein</fullName>
    </recommendedName>
</protein>
<sequence>MRASWFVVIGFVAGVAISCGPQVPAKPPCGADNCAGCCSDTGDCLAGSAVFECGAGGATCQVCAANQVCNAGACANFEGGDYDASFPDAPDASVNRDAGTFNPTDAGMSGNDGGAGDAGPQNVSYSAQIQPIWDAKCDACHSWNYDNLINNNGRVVPGMPNSSTMYTRTLSADMPRGGSAPLTATQQTLLRDWILNGAPRN</sequence>
<evidence type="ECO:0000313" key="6">
    <source>
        <dbReference type="EMBL" id="PZR07056.1"/>
    </source>
</evidence>
<comment type="caution">
    <text evidence="6">The sequence shown here is derived from an EMBL/GenBank/DDBJ whole genome shotgun (WGS) entry which is preliminary data.</text>
</comment>
<dbReference type="GO" id="GO:0046872">
    <property type="term" value="F:metal ion binding"/>
    <property type="evidence" value="ECO:0007669"/>
    <property type="project" value="UniProtKB-KW"/>
</dbReference>
<evidence type="ECO:0000313" key="7">
    <source>
        <dbReference type="Proteomes" id="UP000249061"/>
    </source>
</evidence>
<organism evidence="6 7">
    <name type="scientific">Archangium gephyra</name>
    <dbReference type="NCBI Taxonomy" id="48"/>
    <lineage>
        <taxon>Bacteria</taxon>
        <taxon>Pseudomonadati</taxon>
        <taxon>Myxococcota</taxon>
        <taxon>Myxococcia</taxon>
        <taxon>Myxococcales</taxon>
        <taxon>Cystobacterineae</taxon>
        <taxon>Archangiaceae</taxon>
        <taxon>Archangium</taxon>
    </lineage>
</organism>
<dbReference type="GO" id="GO:0009055">
    <property type="term" value="F:electron transfer activity"/>
    <property type="evidence" value="ECO:0007669"/>
    <property type="project" value="InterPro"/>
</dbReference>
<proteinExistence type="predicted"/>
<feature type="domain" description="Cytochrome c" evidence="5">
    <location>
        <begin position="114"/>
        <end position="201"/>
    </location>
</feature>
<dbReference type="Proteomes" id="UP000249061">
    <property type="component" value="Unassembled WGS sequence"/>
</dbReference>
<evidence type="ECO:0000256" key="1">
    <source>
        <dbReference type="ARBA" id="ARBA00022723"/>
    </source>
</evidence>
<dbReference type="PROSITE" id="PS51007">
    <property type="entry name" value="CYTC"/>
    <property type="match status" value="1"/>
</dbReference>
<evidence type="ECO:0000259" key="5">
    <source>
        <dbReference type="PROSITE" id="PS51007"/>
    </source>
</evidence>
<keyword evidence="1 3" id="KW-0479">Metal-binding</keyword>
<accession>A0A2W5T4G9</accession>
<feature type="region of interest" description="Disordered" evidence="4">
    <location>
        <begin position="88"/>
        <end position="118"/>
    </location>
</feature>
<dbReference type="AlphaFoldDB" id="A0A2W5T4G9"/>
<name>A0A2W5T4G9_9BACT</name>